<evidence type="ECO:0000256" key="1">
    <source>
        <dbReference type="ARBA" id="ARBA00023015"/>
    </source>
</evidence>
<dbReference type="AlphaFoldDB" id="A0A8U0A1T5"/>
<keyword evidence="1" id="KW-0805">Transcription regulation</keyword>
<reference evidence="5" key="1">
    <citation type="submission" date="2022-04" db="EMBL/GenBank/DDBJ databases">
        <title>Halocatena sp. nov., isolated from a salt lake.</title>
        <authorList>
            <person name="Cui H.-L."/>
        </authorList>
    </citation>
    <scope>NUCLEOTIDE SEQUENCE</scope>
    <source>
        <strain evidence="5">AD-1</strain>
    </source>
</reference>
<gene>
    <name evidence="5" type="ORF">MW046_01385</name>
</gene>
<feature type="domain" description="HTH bat-type" evidence="3">
    <location>
        <begin position="171"/>
        <end position="222"/>
    </location>
</feature>
<sequence>MISVTMDMVQYDCPYIDVTDDIDVSFHTMHWDFNTAQEELETRILITGADRGALTNGFEALQHHEGMMGFELLSRHGETAVIKSSIGQTNAMGTIRKHDGYITGPFQIRDGSERWSVGFDTDMAADAALSDLSTKNDFRVEARNDTSFEEYLDVIQHIDAAKGFLDVCRELSDTERQTLKAAVEGGYFRTPRDATLETLTDVFDISKTGVSKNLRRAERKVLNRAVSLFSSVDTDEHRE</sequence>
<keyword evidence="6" id="KW-1185">Reference proteome</keyword>
<keyword evidence="2" id="KW-0804">Transcription</keyword>
<accession>A0A8U0A1T5</accession>
<dbReference type="Pfam" id="PF04967">
    <property type="entry name" value="HTH_10"/>
    <property type="match status" value="1"/>
</dbReference>
<dbReference type="EMBL" id="CP096019">
    <property type="protein sequence ID" value="UPM43115.1"/>
    <property type="molecule type" value="Genomic_DNA"/>
</dbReference>
<dbReference type="PANTHER" id="PTHR34236:SF1">
    <property type="entry name" value="DIMETHYL SULFOXIDE REDUCTASE TRANSCRIPTIONAL ACTIVATOR"/>
    <property type="match status" value="1"/>
</dbReference>
<name>A0A8U0A1T5_9EURY</name>
<evidence type="ECO:0000313" key="6">
    <source>
        <dbReference type="Proteomes" id="UP000831768"/>
    </source>
</evidence>
<dbReference type="Proteomes" id="UP000831768">
    <property type="component" value="Chromosome"/>
</dbReference>
<dbReference type="Pfam" id="PF24279">
    <property type="entry name" value="HVO_2525_N"/>
    <property type="match status" value="1"/>
</dbReference>
<dbReference type="RefSeq" id="WP_247993785.1">
    <property type="nucleotide sequence ID" value="NZ_CP096019.1"/>
</dbReference>
<dbReference type="KEGG" id="haad:MW046_01385"/>
<dbReference type="PANTHER" id="PTHR34236">
    <property type="entry name" value="DIMETHYL SULFOXIDE REDUCTASE TRANSCRIPTIONAL ACTIVATOR"/>
    <property type="match status" value="1"/>
</dbReference>
<feature type="domain" description="HVO-2525 N-terminal" evidence="4">
    <location>
        <begin position="4"/>
        <end position="138"/>
    </location>
</feature>
<evidence type="ECO:0000259" key="3">
    <source>
        <dbReference type="Pfam" id="PF04967"/>
    </source>
</evidence>
<proteinExistence type="predicted"/>
<organism evidence="5 6">
    <name type="scientific">Halocatena salina</name>
    <dbReference type="NCBI Taxonomy" id="2934340"/>
    <lineage>
        <taxon>Archaea</taxon>
        <taxon>Methanobacteriati</taxon>
        <taxon>Methanobacteriota</taxon>
        <taxon>Stenosarchaea group</taxon>
        <taxon>Halobacteria</taxon>
        <taxon>Halobacteriales</taxon>
        <taxon>Natronomonadaceae</taxon>
        <taxon>Halocatena</taxon>
    </lineage>
</organism>
<evidence type="ECO:0000313" key="5">
    <source>
        <dbReference type="EMBL" id="UPM43115.1"/>
    </source>
</evidence>
<evidence type="ECO:0000256" key="2">
    <source>
        <dbReference type="ARBA" id="ARBA00023163"/>
    </source>
</evidence>
<dbReference type="InterPro" id="IPR007050">
    <property type="entry name" value="HTH_bacterioopsin"/>
</dbReference>
<dbReference type="GeneID" id="71926658"/>
<protein>
    <submittedName>
        <fullName evidence="5">Helix-turn-helix domain-containing protein</fullName>
    </submittedName>
</protein>
<evidence type="ECO:0000259" key="4">
    <source>
        <dbReference type="Pfam" id="PF24279"/>
    </source>
</evidence>
<dbReference type="InterPro" id="IPR056486">
    <property type="entry name" value="HVO_2525_N"/>
</dbReference>